<dbReference type="AlphaFoldDB" id="A0A7W9HF59"/>
<dbReference type="EMBL" id="JACHMO010000001">
    <property type="protein sequence ID" value="MBB5801152.1"/>
    <property type="molecule type" value="Genomic_DNA"/>
</dbReference>
<reference evidence="2 3" key="1">
    <citation type="submission" date="2020-08" db="EMBL/GenBank/DDBJ databases">
        <title>Sequencing the genomes of 1000 actinobacteria strains.</title>
        <authorList>
            <person name="Klenk H.-P."/>
        </authorList>
    </citation>
    <scope>NUCLEOTIDE SEQUENCE [LARGE SCALE GENOMIC DNA]</scope>
    <source>
        <strain evidence="2 3">DSM 45486</strain>
    </source>
</reference>
<evidence type="ECO:0008006" key="4">
    <source>
        <dbReference type="Google" id="ProtNLM"/>
    </source>
</evidence>
<dbReference type="Proteomes" id="UP000552097">
    <property type="component" value="Unassembled WGS sequence"/>
</dbReference>
<gene>
    <name evidence="2" type="ORF">F4560_000920</name>
</gene>
<dbReference type="RefSeq" id="WP_184916597.1">
    <property type="nucleotide sequence ID" value="NZ_JACHMO010000001.1"/>
</dbReference>
<evidence type="ECO:0000313" key="2">
    <source>
        <dbReference type="EMBL" id="MBB5801152.1"/>
    </source>
</evidence>
<keyword evidence="3" id="KW-1185">Reference proteome</keyword>
<name>A0A7W9HF59_9PSEU</name>
<evidence type="ECO:0000313" key="3">
    <source>
        <dbReference type="Proteomes" id="UP000552097"/>
    </source>
</evidence>
<accession>A0A7W9HF59</accession>
<organism evidence="2 3">
    <name type="scientific">Saccharothrix ecbatanensis</name>
    <dbReference type="NCBI Taxonomy" id="1105145"/>
    <lineage>
        <taxon>Bacteria</taxon>
        <taxon>Bacillati</taxon>
        <taxon>Actinomycetota</taxon>
        <taxon>Actinomycetes</taxon>
        <taxon>Pseudonocardiales</taxon>
        <taxon>Pseudonocardiaceae</taxon>
        <taxon>Saccharothrix</taxon>
    </lineage>
</organism>
<feature type="compositionally biased region" description="Polar residues" evidence="1">
    <location>
        <begin position="7"/>
        <end position="16"/>
    </location>
</feature>
<proteinExistence type="predicted"/>
<feature type="region of interest" description="Disordered" evidence="1">
    <location>
        <begin position="1"/>
        <end position="29"/>
    </location>
</feature>
<comment type="caution">
    <text evidence="2">The sequence shown here is derived from an EMBL/GenBank/DDBJ whole genome shotgun (WGS) entry which is preliminary data.</text>
</comment>
<evidence type="ECO:0000256" key="1">
    <source>
        <dbReference type="SAM" id="MobiDB-lite"/>
    </source>
</evidence>
<sequence>MTDLHDGSSSPPNDGTASPLAQLADLPSPQRPAGSVGVLLNRMLIYARPDQVPALRPHVNLERSGFVLAGAKTYDRMKLLAEDGFEGLVLVDPAAYEKHVATVDAPFWSPEHQLLPTSLEDMLNQQLMAGAPAALTPTKYIAAGDTDSLKAAARQVKLLRRNDMIFVAPLDISFLDRKFIRQTTAILADIGCPVALVLGKQFDPLAQAAARIIPNLRTLAATIELMPMRTDFNAFDLVAHGAFAGTIGTGGKIRHTVEPPQKSMAFSQDPSPSVLIPELMCWWKGKKLAELFGAKEHLAPRCPCEVCAERKLTRFLQRTDKNEAMAHAVAVWSGYAADMLDAPTLRQRAQYWQNICRNALDNHDLIPAQLKRAKPLKPQKPLEVWAKLPLWPTDQP</sequence>
<protein>
    <recommendedName>
        <fullName evidence="4">tRNA-guanine(15) transglycosylase-like domain-containing protein</fullName>
    </recommendedName>
</protein>